<sequence length="1179" mass="134604">MRIAVRCQFFAFVALLFLIRIGGGEVQAQQIKSFLYHKDNGLPSDAIRALNMDTLGVLWLGTDNGLVKYDGNQFKVFENTLAKDYIKDIITTQKGDLLVLADNSLFKVNDTSAGTTFESMMYGERVVTDTTLYYGKELYEDRKGNIWVADEYRIFKYSVETGKSEVYPMSEERNKAQDTMESFSFGESADGTLYAFNYNGFLYRFNGMLFLEIDLPEWILPKGITFVQHYRNNSFIVSSKDKGLGLLTINKNNKVTWKTIDRDVVASDILKKEEGHYLVASESSKSIYELKKSGKSLRLTRHPDLGVHGANVILQTAQDTWLGTNLGLRQMKELPFYTLGVDLENPYIQHTVHYKDHLYLTDGMSVYKGKLGDNQSFELEEKFSDNDGNSFLRILPDGDGIWTASTQGHLMYWKDKERQKMIDRSDFGAMYVLEKDPRSNYLWVRQDGAFGPIRINASNGEAKVYGKDDGINGRIVMLKHTKSGKLYAGGGKVTDYLYVYLPERDSFKNLSIDPGLGENAINFSVNDILELSDGSLLLGTTLGVFRRSKEGGIERIDIGAYTATSVRALSYDEQRGYVWVANAKGVLRLNLKTDEFILFAENDGMETPIVNYRCLETGPDGNVYAGTPDGLMVGTNLINLRRTTTPIISKVSLQGEKLLPTEISSIPLGRYFQVYYSVPEYPSKMAEVEYRLVGKHENWKPVQNTETHTIEISADVSGAYTLQVRARAAGSNRWSVPAQYTFKVQRQWYETYWALGLYVFGGLLALILVVRLNVYRVKKDKERLEQQVKERTQEADVRSKELVEKNKELNSAFNRLKRSEAILNNNAQELEKAKKEAERNAEKLKEQNEKMEEYFAMVREQNLELMDHRDQIIKQTQELNEKSHLLEKQHENMMSSVNYAKRIQNALLGSSEDVETKISNIGENWDSFILFKPRDVVSGDFYWYTQKAGKTIIVAADCTGHGIPGAFMSLIGNDMLHQVIHERNITEPSLVLKTMHRLIQTALHQRDYKESRDGMDISICVINPYLNTLSFAGAGNPLYYIEKENPQEVKVIKGQRYGVGGKDYKDRVREYQTEVLRLEDIQAFYIFSDGYQDQFGGPEGRKILSKNFRKQIFSIADLPMEMQKQCLEDFYNDWTAEGHFKQIDDILIIGVKTAEFEYAKPIHGEEELDAEALEKELIM</sequence>
<accession>A0ABP9DG65</accession>
<dbReference type="Gene3D" id="2.60.40.10">
    <property type="entry name" value="Immunoglobulins"/>
    <property type="match status" value="1"/>
</dbReference>
<evidence type="ECO:0000256" key="1">
    <source>
        <dbReference type="ARBA" id="ARBA00022801"/>
    </source>
</evidence>
<keyword evidence="3" id="KW-1133">Transmembrane helix</keyword>
<evidence type="ECO:0000259" key="4">
    <source>
        <dbReference type="Pfam" id="PF07228"/>
    </source>
</evidence>
<keyword evidence="6" id="KW-1185">Reference proteome</keyword>
<dbReference type="EMBL" id="BAABJX010000045">
    <property type="protein sequence ID" value="GAA4842844.1"/>
    <property type="molecule type" value="Genomic_DNA"/>
</dbReference>
<evidence type="ECO:0000256" key="2">
    <source>
        <dbReference type="SAM" id="Coils"/>
    </source>
</evidence>
<keyword evidence="3" id="KW-0812">Transmembrane</keyword>
<comment type="caution">
    <text evidence="5">The sequence shown here is derived from an EMBL/GenBank/DDBJ whole genome shotgun (WGS) entry which is preliminary data.</text>
</comment>
<name>A0ABP9DG65_9BACT</name>
<proteinExistence type="predicted"/>
<protein>
    <recommendedName>
        <fullName evidence="4">PPM-type phosphatase domain-containing protein</fullName>
    </recommendedName>
</protein>
<dbReference type="SUPFAM" id="SSF69322">
    <property type="entry name" value="Tricorn protease domain 2"/>
    <property type="match status" value="1"/>
</dbReference>
<dbReference type="PANTHER" id="PTHR43156:SF9">
    <property type="entry name" value="HAMP DOMAIN-CONTAINING PROTEIN"/>
    <property type="match status" value="1"/>
</dbReference>
<evidence type="ECO:0000313" key="5">
    <source>
        <dbReference type="EMBL" id="GAA4842844.1"/>
    </source>
</evidence>
<dbReference type="InterPro" id="IPR015943">
    <property type="entry name" value="WD40/YVTN_repeat-like_dom_sf"/>
</dbReference>
<gene>
    <name evidence="5" type="ORF">GCM10023331_29920</name>
</gene>
<feature type="coiled-coil region" evidence="2">
    <location>
        <begin position="774"/>
        <end position="864"/>
    </location>
</feature>
<dbReference type="Proteomes" id="UP001500298">
    <property type="component" value="Unassembled WGS sequence"/>
</dbReference>
<keyword evidence="1" id="KW-0378">Hydrolase</keyword>
<feature type="domain" description="PPM-type phosphatase" evidence="4">
    <location>
        <begin position="948"/>
        <end position="1152"/>
    </location>
</feature>
<reference evidence="6" key="1">
    <citation type="journal article" date="2019" name="Int. J. Syst. Evol. Microbiol.">
        <title>The Global Catalogue of Microorganisms (GCM) 10K type strain sequencing project: providing services to taxonomists for standard genome sequencing and annotation.</title>
        <authorList>
            <consortium name="The Broad Institute Genomics Platform"/>
            <consortium name="The Broad Institute Genome Sequencing Center for Infectious Disease"/>
            <person name="Wu L."/>
            <person name="Ma J."/>
        </authorList>
    </citation>
    <scope>NUCLEOTIDE SEQUENCE [LARGE SCALE GENOMIC DNA]</scope>
    <source>
        <strain evidence="6">JCM 18326</strain>
    </source>
</reference>
<keyword evidence="3" id="KW-0472">Membrane</keyword>
<dbReference type="RefSeq" id="WP_345373205.1">
    <property type="nucleotide sequence ID" value="NZ_BAABJX010000045.1"/>
</dbReference>
<dbReference type="InterPro" id="IPR013783">
    <property type="entry name" value="Ig-like_fold"/>
</dbReference>
<dbReference type="InterPro" id="IPR001932">
    <property type="entry name" value="PPM-type_phosphatase-like_dom"/>
</dbReference>
<dbReference type="Gene3D" id="2.130.10.10">
    <property type="entry name" value="YVTN repeat-like/Quinoprotein amine dehydrogenase"/>
    <property type="match status" value="2"/>
</dbReference>
<evidence type="ECO:0000256" key="3">
    <source>
        <dbReference type="SAM" id="Phobius"/>
    </source>
</evidence>
<dbReference type="Gene3D" id="3.60.40.10">
    <property type="entry name" value="PPM-type phosphatase domain"/>
    <property type="match status" value="1"/>
</dbReference>
<dbReference type="Pfam" id="PF07228">
    <property type="entry name" value="SpoIIE"/>
    <property type="match status" value="1"/>
</dbReference>
<keyword evidence="2" id="KW-0175">Coiled coil</keyword>
<organism evidence="5 6">
    <name type="scientific">Algivirga pacifica</name>
    <dbReference type="NCBI Taxonomy" id="1162670"/>
    <lineage>
        <taxon>Bacteria</taxon>
        <taxon>Pseudomonadati</taxon>
        <taxon>Bacteroidota</taxon>
        <taxon>Cytophagia</taxon>
        <taxon>Cytophagales</taxon>
        <taxon>Flammeovirgaceae</taxon>
        <taxon>Algivirga</taxon>
    </lineage>
</organism>
<feature type="transmembrane region" description="Helical" evidence="3">
    <location>
        <begin position="752"/>
        <end position="774"/>
    </location>
</feature>
<dbReference type="InterPro" id="IPR052016">
    <property type="entry name" value="Bact_Sigma-Reg"/>
</dbReference>
<dbReference type="PANTHER" id="PTHR43156">
    <property type="entry name" value="STAGE II SPORULATION PROTEIN E-RELATED"/>
    <property type="match status" value="1"/>
</dbReference>
<evidence type="ECO:0000313" key="6">
    <source>
        <dbReference type="Proteomes" id="UP001500298"/>
    </source>
</evidence>
<dbReference type="InterPro" id="IPR036457">
    <property type="entry name" value="PPM-type-like_dom_sf"/>
</dbReference>